<dbReference type="EMBL" id="KI669459">
    <property type="protein sequence ID" value="OCF62090.1"/>
    <property type="molecule type" value="Genomic_DNA"/>
</dbReference>
<dbReference type="Gene3D" id="3.90.1150.10">
    <property type="entry name" value="Aspartate Aminotransferase, domain 1"/>
    <property type="match status" value="1"/>
</dbReference>
<keyword evidence="4" id="KW-0032">Aminotransferase</keyword>
<keyword evidence="5" id="KW-1185">Reference proteome</keyword>
<comment type="similarity">
    <text evidence="1 3">Belongs to the class-III pyridoxal-phosphate-dependent aminotransferase family.</text>
</comment>
<dbReference type="PANTHER" id="PTHR43094">
    <property type="entry name" value="AMINOTRANSFERASE"/>
    <property type="match status" value="1"/>
</dbReference>
<evidence type="ECO:0000256" key="1">
    <source>
        <dbReference type="ARBA" id="ARBA00008954"/>
    </source>
</evidence>
<keyword evidence="2 3" id="KW-0663">Pyridoxal phosphate</keyword>
<organism evidence="4 5">
    <name type="scientific">Kwoniella mangroviensis CBS 10435</name>
    <dbReference type="NCBI Taxonomy" id="1331196"/>
    <lineage>
        <taxon>Eukaryota</taxon>
        <taxon>Fungi</taxon>
        <taxon>Dikarya</taxon>
        <taxon>Basidiomycota</taxon>
        <taxon>Agaricomycotina</taxon>
        <taxon>Tremellomycetes</taxon>
        <taxon>Tremellales</taxon>
        <taxon>Cryptococcaceae</taxon>
        <taxon>Kwoniella</taxon>
    </lineage>
</organism>
<keyword evidence="4" id="KW-0808">Transferase</keyword>
<evidence type="ECO:0000313" key="4">
    <source>
        <dbReference type="EMBL" id="OCF62090.1"/>
    </source>
</evidence>
<protein>
    <submittedName>
        <fullName evidence="4">Class III aminotransferase</fullName>
    </submittedName>
</protein>
<sequence length="450" mass="49072">MSNTHTPRDSSAQLHHTLPQPLAVSATGLTFTLDDGRVILDAISGGAAVNCLGNGNKELVEVMTSQAEKMAFAYHQSLGNLESEKLAKLLTDRSNGVLQAAAFLNSGSEAMEAAIKLAREYWVEMNQPLRNHIISRSPSYHGNTLGVLGIGNIPSRRTIYQPFFSSNIHHVTSPQYLRQHLPNETEEEYSQRLADELESTILSIDPRYVIGFVAEPVVGAALGVMPPPKGYFPAIKKVLDKYGLLLILDEVMSGSGRSGELYAYQAVGEGVKPDILAMAKGIGSGYVTISAVLTGQRVTERIKKSGGWKNSHTYQNHPINCAVACKVLQIIERDNLLTNVKQRGEQLLDELKDATRDIEIVYNVRGKGLFVGIDLVGSSSLKPRLAPRIKTKAFENGLLVLAISGTIDGVEGESIMLGPAYTVTKEQIREIVTLLIKSIREVVDNLEKED</sequence>
<dbReference type="SUPFAM" id="SSF53383">
    <property type="entry name" value="PLP-dependent transferases"/>
    <property type="match status" value="1"/>
</dbReference>
<proteinExistence type="inferred from homology"/>
<dbReference type="Gene3D" id="3.40.640.10">
    <property type="entry name" value="Type I PLP-dependent aspartate aminotransferase-like (Major domain)"/>
    <property type="match status" value="1"/>
</dbReference>
<evidence type="ECO:0000256" key="2">
    <source>
        <dbReference type="ARBA" id="ARBA00022898"/>
    </source>
</evidence>
<evidence type="ECO:0000313" key="5">
    <source>
        <dbReference type="Proteomes" id="UP000092583"/>
    </source>
</evidence>
<dbReference type="CDD" id="cd00610">
    <property type="entry name" value="OAT_like"/>
    <property type="match status" value="1"/>
</dbReference>
<reference evidence="5" key="2">
    <citation type="submission" date="2013-12" db="EMBL/GenBank/DDBJ databases">
        <title>Evolution of pathogenesis and genome organization in the Tremellales.</title>
        <authorList>
            <person name="Cuomo C."/>
            <person name="Litvintseva A."/>
            <person name="Heitman J."/>
            <person name="Chen Y."/>
            <person name="Sun S."/>
            <person name="Springer D."/>
            <person name="Dromer F."/>
            <person name="Young S."/>
            <person name="Zeng Q."/>
            <person name="Chapman S."/>
            <person name="Gujja S."/>
            <person name="Saif S."/>
            <person name="Birren B."/>
        </authorList>
    </citation>
    <scope>NUCLEOTIDE SEQUENCE [LARGE SCALE GENOMIC DNA]</scope>
    <source>
        <strain evidence="5">CBS 10435</strain>
    </source>
</reference>
<dbReference type="Pfam" id="PF00202">
    <property type="entry name" value="Aminotran_3"/>
    <property type="match status" value="1"/>
</dbReference>
<dbReference type="InterPro" id="IPR005814">
    <property type="entry name" value="Aminotrans_3"/>
</dbReference>
<name>A0A1B9J2U2_9TREE</name>
<dbReference type="AlphaFoldDB" id="A0A1B9J2U2"/>
<dbReference type="STRING" id="1331196.A0A1B9J2U2"/>
<dbReference type="InterPro" id="IPR015422">
    <property type="entry name" value="PyrdxlP-dep_Trfase_small"/>
</dbReference>
<dbReference type="InterPro" id="IPR015424">
    <property type="entry name" value="PyrdxlP-dep_Trfase"/>
</dbReference>
<gene>
    <name evidence="4" type="ORF">L486_01756</name>
</gene>
<dbReference type="GO" id="GO:0005829">
    <property type="term" value="C:cytosol"/>
    <property type="evidence" value="ECO:0007669"/>
    <property type="project" value="TreeGrafter"/>
</dbReference>
<evidence type="ECO:0000256" key="3">
    <source>
        <dbReference type="RuleBase" id="RU003560"/>
    </source>
</evidence>
<reference evidence="4 5" key="1">
    <citation type="submission" date="2013-07" db="EMBL/GenBank/DDBJ databases">
        <title>The Genome Sequence of Kwoniella mangroviensis CBS10435.</title>
        <authorList>
            <consortium name="The Broad Institute Genome Sequencing Platform"/>
            <person name="Cuomo C."/>
            <person name="Litvintseva A."/>
            <person name="Chen Y."/>
            <person name="Heitman J."/>
            <person name="Sun S."/>
            <person name="Springer D."/>
            <person name="Dromer F."/>
            <person name="Young S.K."/>
            <person name="Zeng Q."/>
            <person name="Gargeya S."/>
            <person name="Fitzgerald M."/>
            <person name="Abouelleil A."/>
            <person name="Alvarado L."/>
            <person name="Berlin A.M."/>
            <person name="Chapman S.B."/>
            <person name="Dewar J."/>
            <person name="Goldberg J."/>
            <person name="Griggs A."/>
            <person name="Gujja S."/>
            <person name="Hansen M."/>
            <person name="Howarth C."/>
            <person name="Imamovic A."/>
            <person name="Larimer J."/>
            <person name="McCowan C."/>
            <person name="Murphy C."/>
            <person name="Pearson M."/>
            <person name="Priest M."/>
            <person name="Roberts A."/>
            <person name="Saif S."/>
            <person name="Shea T."/>
            <person name="Sykes S."/>
            <person name="Wortman J."/>
            <person name="Nusbaum C."/>
            <person name="Birren B."/>
        </authorList>
    </citation>
    <scope>NUCLEOTIDE SEQUENCE [LARGE SCALE GENOMIC DNA]</scope>
    <source>
        <strain evidence="4 5">CBS 10435</strain>
    </source>
</reference>
<dbReference type="PANTHER" id="PTHR43094:SF1">
    <property type="entry name" value="AMINOTRANSFERASE CLASS-III"/>
    <property type="match status" value="1"/>
</dbReference>
<dbReference type="InterPro" id="IPR015421">
    <property type="entry name" value="PyrdxlP-dep_Trfase_major"/>
</dbReference>
<dbReference type="Proteomes" id="UP000092583">
    <property type="component" value="Unassembled WGS sequence"/>
</dbReference>
<dbReference type="OrthoDB" id="10261433at2759"/>
<dbReference type="GO" id="GO:0008483">
    <property type="term" value="F:transaminase activity"/>
    <property type="evidence" value="ECO:0007669"/>
    <property type="project" value="UniProtKB-KW"/>
</dbReference>
<accession>A0A1B9J2U2</accession>
<dbReference type="GO" id="GO:0030170">
    <property type="term" value="F:pyridoxal phosphate binding"/>
    <property type="evidence" value="ECO:0007669"/>
    <property type="project" value="InterPro"/>
</dbReference>